<evidence type="ECO:0000256" key="2">
    <source>
        <dbReference type="SAM" id="MobiDB-lite"/>
    </source>
</evidence>
<dbReference type="Pfam" id="PF03368">
    <property type="entry name" value="Dicer_dimer"/>
    <property type="match status" value="1"/>
</dbReference>
<dbReference type="InParanoid" id="A0A067LYL6"/>
<feature type="region of interest" description="Disordered" evidence="2">
    <location>
        <begin position="15"/>
        <end position="46"/>
    </location>
</feature>
<evidence type="ECO:0000259" key="3">
    <source>
        <dbReference type="Pfam" id="PF03368"/>
    </source>
</evidence>
<evidence type="ECO:0000256" key="1">
    <source>
        <dbReference type="ARBA" id="ARBA00022801"/>
    </source>
</evidence>
<dbReference type="HOGENOM" id="CLU_362077_0_0_1"/>
<dbReference type="EMBL" id="KL198106">
    <property type="protein sequence ID" value="KDQ07465.1"/>
    <property type="molecule type" value="Genomic_DNA"/>
</dbReference>
<dbReference type="AlphaFoldDB" id="A0A067LYL6"/>
<accession>A0A067LYL6</accession>
<proteinExistence type="predicted"/>
<keyword evidence="5" id="KW-1185">Reference proteome</keyword>
<evidence type="ECO:0000313" key="5">
    <source>
        <dbReference type="Proteomes" id="UP000027195"/>
    </source>
</evidence>
<dbReference type="InterPro" id="IPR038248">
    <property type="entry name" value="Dicer_dimer_sf"/>
</dbReference>
<dbReference type="GO" id="GO:0004525">
    <property type="term" value="F:ribonuclease III activity"/>
    <property type="evidence" value="ECO:0007669"/>
    <property type="project" value="InterPro"/>
</dbReference>
<keyword evidence="1" id="KW-0378">Hydrolase</keyword>
<evidence type="ECO:0000313" key="4">
    <source>
        <dbReference type="EMBL" id="KDQ07465.1"/>
    </source>
</evidence>
<sequence length="692" mass="75717">MVSLNPSAATACRHLLEGSSSSPPSHSEEVSNEVIAGGPSAKRPKLADASGDMLRFIQGPTTGSYIYARDASDALRKYSASPESGATLSTSSTPSGSLLCTAVLFPAHPAPHTVTGGAHSLAEDAKCDAAFEACLYLYNAGKLEDSYFPHQTTTLVALSRQAQAGLNNSQRQSTLYRTRDLSTDICFPSIFSVVEGNGSCQSSACVTPRPMPLVPQFWVEYQDLRFRLSVWRGKPFEVDSFRQQSMRDYTTELLRLASCSANFEPDEPNYSFVSMPANWTPSGDCESTLPSTLLEVQGVISWDEVERCCTDITGPHTTSTYAGGLNASKREHIYLKGRSFKPFGAGGRSGGHICAMVEAAYLFAPVMKYMDKMLTIKELNWRVLGGAYSDEFSRRALSTSFSKEGQELEFFGDSILNIHMGLCLAVTLPPNSSLRGARSTLHRLPTNATFVASALRCHLTEWIFDAPDDRGKNASRVPASIIDDKKARQFTKKQVADVVKSLVAAGYFSGGHALAFRAKDIIGIPIPEVVGSWASLATMAHLALPLQDAVADQWCVETVGYVEGIIGRTLQTPHVARQALVSSIVWVNLDWRLNPGPRPHPLSPFVGEVTYKFWYLIFVPVVTTRYLIHFSGSSNPGKLSKSLSRWFARIPQDEALNRRTLAALSVNAGLHERLWVGEADEDDRDEYIVVMQ</sequence>
<dbReference type="InterPro" id="IPR036389">
    <property type="entry name" value="RNase_III_sf"/>
</dbReference>
<dbReference type="Gene3D" id="1.10.1520.10">
    <property type="entry name" value="Ribonuclease III domain"/>
    <property type="match status" value="1"/>
</dbReference>
<reference evidence="5" key="1">
    <citation type="journal article" date="2014" name="Proc. Natl. Acad. Sci. U.S.A.">
        <title>Extensive sampling of basidiomycete genomes demonstrates inadequacy of the white-rot/brown-rot paradigm for wood decay fungi.</title>
        <authorList>
            <person name="Riley R."/>
            <person name="Salamov A.A."/>
            <person name="Brown D.W."/>
            <person name="Nagy L.G."/>
            <person name="Floudas D."/>
            <person name="Held B.W."/>
            <person name="Levasseur A."/>
            <person name="Lombard V."/>
            <person name="Morin E."/>
            <person name="Otillar R."/>
            <person name="Lindquist E.A."/>
            <person name="Sun H."/>
            <person name="LaButti K.M."/>
            <person name="Schmutz J."/>
            <person name="Jabbour D."/>
            <person name="Luo H."/>
            <person name="Baker S.E."/>
            <person name="Pisabarro A.G."/>
            <person name="Walton J.D."/>
            <person name="Blanchette R.A."/>
            <person name="Henrissat B."/>
            <person name="Martin F."/>
            <person name="Cullen D."/>
            <person name="Hibbett D.S."/>
            <person name="Grigoriev I.V."/>
        </authorList>
    </citation>
    <scope>NUCLEOTIDE SEQUENCE [LARGE SCALE GENOMIC DNA]</scope>
    <source>
        <strain evidence="5">FD-172 SS1</strain>
    </source>
</reference>
<protein>
    <recommendedName>
        <fullName evidence="3">Dicer dsRNA-binding fold domain-containing protein</fullName>
    </recommendedName>
</protein>
<dbReference type="STRING" id="930990.A0A067LYL6"/>
<name>A0A067LYL6_BOTB1</name>
<dbReference type="Gene3D" id="3.30.160.380">
    <property type="entry name" value="Dicer dimerisation domain"/>
    <property type="match status" value="1"/>
</dbReference>
<dbReference type="Proteomes" id="UP000027195">
    <property type="component" value="Unassembled WGS sequence"/>
</dbReference>
<organism evidence="4 5">
    <name type="scientific">Botryobasidium botryosum (strain FD-172 SS1)</name>
    <dbReference type="NCBI Taxonomy" id="930990"/>
    <lineage>
        <taxon>Eukaryota</taxon>
        <taxon>Fungi</taxon>
        <taxon>Dikarya</taxon>
        <taxon>Basidiomycota</taxon>
        <taxon>Agaricomycotina</taxon>
        <taxon>Agaricomycetes</taxon>
        <taxon>Cantharellales</taxon>
        <taxon>Botryobasidiaceae</taxon>
        <taxon>Botryobasidium</taxon>
    </lineage>
</organism>
<gene>
    <name evidence="4" type="ORF">BOTBODRAFT_48758</name>
</gene>
<dbReference type="InterPro" id="IPR005034">
    <property type="entry name" value="Dicer_dimerisation"/>
</dbReference>
<dbReference type="GO" id="GO:0006396">
    <property type="term" value="P:RNA processing"/>
    <property type="evidence" value="ECO:0007669"/>
    <property type="project" value="InterPro"/>
</dbReference>
<dbReference type="SUPFAM" id="SSF69065">
    <property type="entry name" value="RNase III domain-like"/>
    <property type="match status" value="1"/>
</dbReference>
<feature type="domain" description="Dicer dsRNA-binding fold" evidence="3">
    <location>
        <begin position="96"/>
        <end position="152"/>
    </location>
</feature>